<evidence type="ECO:0008006" key="3">
    <source>
        <dbReference type="Google" id="ProtNLM"/>
    </source>
</evidence>
<name>A0ABT8FCV5_9ACTN</name>
<dbReference type="RefSeq" id="WP_300951347.1">
    <property type="nucleotide sequence ID" value="NZ_JAUHJQ010000002.1"/>
</dbReference>
<reference evidence="1" key="1">
    <citation type="submission" date="2023-06" db="EMBL/GenBank/DDBJ databases">
        <title>Draft genome sequence of Nocardioides sp. SOB77.</title>
        <authorList>
            <person name="Zhang G."/>
        </authorList>
    </citation>
    <scope>NUCLEOTIDE SEQUENCE</scope>
    <source>
        <strain evidence="1">SOB77</strain>
    </source>
</reference>
<keyword evidence="2" id="KW-1185">Reference proteome</keyword>
<organism evidence="1 2">
    <name type="scientific">Nocardioides oceani</name>
    <dbReference type="NCBI Taxonomy" id="3058369"/>
    <lineage>
        <taxon>Bacteria</taxon>
        <taxon>Bacillati</taxon>
        <taxon>Actinomycetota</taxon>
        <taxon>Actinomycetes</taxon>
        <taxon>Propionibacteriales</taxon>
        <taxon>Nocardioidaceae</taxon>
        <taxon>Nocardioides</taxon>
    </lineage>
</organism>
<gene>
    <name evidence="1" type="ORF">QWY28_05680</name>
</gene>
<sequence length="160" mass="17581">MTGVVPPTSAALLPRWPLATRPDRPHVTVARCRRGAGARGVHLHRADLAPGERDGRVTTPARTLVDCSRSLPFADPLAVADSALRDGFGGNLRRLRIAIEADSLAWHGGRDQLASDCRRCTGLVVHGWLVLRFSWEDEMFHRADVRRVVRRRGARDAPGA</sequence>
<evidence type="ECO:0000313" key="2">
    <source>
        <dbReference type="Proteomes" id="UP001168620"/>
    </source>
</evidence>
<dbReference type="Proteomes" id="UP001168620">
    <property type="component" value="Unassembled WGS sequence"/>
</dbReference>
<dbReference type="Gene3D" id="3.40.960.10">
    <property type="entry name" value="VSR Endonuclease"/>
    <property type="match status" value="1"/>
</dbReference>
<comment type="caution">
    <text evidence="1">The sequence shown here is derived from an EMBL/GenBank/DDBJ whole genome shotgun (WGS) entry which is preliminary data.</text>
</comment>
<dbReference type="EMBL" id="JAUHJQ010000002">
    <property type="protein sequence ID" value="MDN4172424.1"/>
    <property type="molecule type" value="Genomic_DNA"/>
</dbReference>
<proteinExistence type="predicted"/>
<accession>A0ABT8FCV5</accession>
<evidence type="ECO:0000313" key="1">
    <source>
        <dbReference type="EMBL" id="MDN4172424.1"/>
    </source>
</evidence>
<protein>
    <recommendedName>
        <fullName evidence="3">DUF559 domain-containing protein</fullName>
    </recommendedName>
</protein>